<dbReference type="RefSeq" id="WP_147285508.1">
    <property type="nucleotide sequence ID" value="NZ_UGOA01000001.1"/>
</dbReference>
<gene>
    <name evidence="1" type="ORF">NCTC13292_02500</name>
</gene>
<evidence type="ECO:0000313" key="2">
    <source>
        <dbReference type="Proteomes" id="UP000254677"/>
    </source>
</evidence>
<dbReference type="EMBL" id="UGOA01000001">
    <property type="protein sequence ID" value="STX43988.1"/>
    <property type="molecule type" value="Genomic_DNA"/>
</dbReference>
<sequence>MGNFTHPHFILTALQLPTKDVHHDVGHCYFEEQSMPGSTNKRDIALLDVDNTVLFGAAPNTTYNDNLLDALLEAGVRDIYLFTSMTINSESVRERQTLANYMESKGFKVHGVITPSDIFWPLDQELMERFLSHFKRPDNSLTKTLLEQDQYSAINFAIESQPGVAFALALNNPESMAGITAHSQAANSVLGLVKKASDEYLTEKGHMYDLFIKHKPEWVNRIIFVDDANDNINAVEKANEKYKCRLFAVLNRDKQNACELPAPFYQESFASMIGNHRLKQLLASYCDAKQNTSRQPSLSWSAFFRKAVSPAQEETAIAAVQKALDNEETDLLPHLATLRQGELGSTLRRFVKSGAADAFCGKKISTVSELVNALHNQVNGQNSFVFEV</sequence>
<keyword evidence="2" id="KW-1185">Reference proteome</keyword>
<dbReference type="OrthoDB" id="5654404at2"/>
<dbReference type="Proteomes" id="UP000254677">
    <property type="component" value="Unassembled WGS sequence"/>
</dbReference>
<accession>A0A378JA23</accession>
<proteinExistence type="predicted"/>
<reference evidence="1 2" key="1">
    <citation type="submission" date="2018-06" db="EMBL/GenBank/DDBJ databases">
        <authorList>
            <consortium name="Pathogen Informatics"/>
            <person name="Doyle S."/>
        </authorList>
    </citation>
    <scope>NUCLEOTIDE SEQUENCE [LARGE SCALE GENOMIC DNA]</scope>
    <source>
        <strain evidence="1 2">NCTC13292</strain>
    </source>
</reference>
<evidence type="ECO:0000313" key="1">
    <source>
        <dbReference type="EMBL" id="STX43988.1"/>
    </source>
</evidence>
<name>A0A378JA23_9GAMM</name>
<dbReference type="AlphaFoldDB" id="A0A378JA23"/>
<organism evidence="1 2">
    <name type="scientific">Legionella donaldsonii</name>
    <dbReference type="NCBI Taxonomy" id="45060"/>
    <lineage>
        <taxon>Bacteria</taxon>
        <taxon>Pseudomonadati</taxon>
        <taxon>Pseudomonadota</taxon>
        <taxon>Gammaproteobacteria</taxon>
        <taxon>Legionellales</taxon>
        <taxon>Legionellaceae</taxon>
        <taxon>Legionella</taxon>
    </lineage>
</organism>
<protein>
    <submittedName>
        <fullName evidence="1">Uncharacterized protein</fullName>
    </submittedName>
</protein>